<feature type="domain" description="Glycosyltransferase subfamily 4-like N-terminal" evidence="2">
    <location>
        <begin position="14"/>
        <end position="171"/>
    </location>
</feature>
<evidence type="ECO:0000313" key="3">
    <source>
        <dbReference type="EMBL" id="TSH96456.1"/>
    </source>
</evidence>
<keyword evidence="4" id="KW-1185">Reference proteome</keyword>
<dbReference type="GO" id="GO:0016757">
    <property type="term" value="F:glycosyltransferase activity"/>
    <property type="evidence" value="ECO:0007669"/>
    <property type="project" value="InterPro"/>
</dbReference>
<dbReference type="EMBL" id="VLTJ01000016">
    <property type="protein sequence ID" value="TSH96456.1"/>
    <property type="molecule type" value="Genomic_DNA"/>
</dbReference>
<keyword evidence="3" id="KW-0808">Transferase</keyword>
<proteinExistence type="predicted"/>
<dbReference type="InterPro" id="IPR001296">
    <property type="entry name" value="Glyco_trans_1"/>
</dbReference>
<dbReference type="Pfam" id="PF13439">
    <property type="entry name" value="Glyco_transf_4"/>
    <property type="match status" value="1"/>
</dbReference>
<comment type="caution">
    <text evidence="3">The sequence shown here is derived from an EMBL/GenBank/DDBJ whole genome shotgun (WGS) entry which is preliminary data.</text>
</comment>
<gene>
    <name evidence="3" type="ORF">FOZ76_09230</name>
</gene>
<evidence type="ECO:0000313" key="4">
    <source>
        <dbReference type="Proteomes" id="UP000318405"/>
    </source>
</evidence>
<dbReference type="InterPro" id="IPR028098">
    <property type="entry name" value="Glyco_trans_4-like_N"/>
</dbReference>
<evidence type="ECO:0000259" key="1">
    <source>
        <dbReference type="Pfam" id="PF00534"/>
    </source>
</evidence>
<dbReference type="PANTHER" id="PTHR12526:SF635">
    <property type="entry name" value="GLYCOSYL TRANSFERASE GROUP 1"/>
    <property type="match status" value="1"/>
</dbReference>
<dbReference type="OrthoDB" id="433681at2"/>
<dbReference type="Gene3D" id="3.40.50.2000">
    <property type="entry name" value="Glycogen Phosphorylase B"/>
    <property type="match status" value="2"/>
</dbReference>
<dbReference type="AlphaFoldDB" id="A0A556AU63"/>
<evidence type="ECO:0000259" key="2">
    <source>
        <dbReference type="Pfam" id="PF13439"/>
    </source>
</evidence>
<dbReference type="PANTHER" id="PTHR12526">
    <property type="entry name" value="GLYCOSYLTRANSFERASE"/>
    <property type="match status" value="1"/>
</dbReference>
<reference evidence="3 4" key="1">
    <citation type="submission" date="2019-07" db="EMBL/GenBank/DDBJ databases">
        <title>Qingshengfaniella alkalisoli gen. nov., sp. nov., isolated from saline soil.</title>
        <authorList>
            <person name="Xu L."/>
            <person name="Huang X.-X."/>
            <person name="Sun J.-Q."/>
        </authorList>
    </citation>
    <scope>NUCLEOTIDE SEQUENCE [LARGE SCALE GENOMIC DNA]</scope>
    <source>
        <strain evidence="3 4">DSM 27279</strain>
    </source>
</reference>
<dbReference type="CDD" id="cd03801">
    <property type="entry name" value="GT4_PimA-like"/>
    <property type="match status" value="1"/>
</dbReference>
<dbReference type="Proteomes" id="UP000318405">
    <property type="component" value="Unassembled WGS sequence"/>
</dbReference>
<name>A0A556AU63_9BURK</name>
<sequence>MRIAFVARRFGARFGGAEAYGERVLAELAQRHDIHVFCQEWDSPLPLAHTLVGCNRRLPRWLNLLDFGRRCAPLLRGFDVVHSHENLWLGDVQVVHVMPVRYSRLHNPPSWRRRLRSLTSMRWLTYLALEALRVQARPQRTVVAASALIAQQLSTAYARMAPVQVITPGVQLPAQPRDQAAARARLGLTPGRVYLLLIANDPVRKGLDAALDALARLPERTQLLVVGGDAATAERVRASALASNVAARVQAWPGQRDVDVFYDAADICLFATLGDAFGMVPLEAMAHGLPVILSPARYCGFAGHLMPERDALVLDDPRDSGEIAHAVRRLMDDPALCEALVAAGHRVAQTFGWRTIAAQFEHVYLADARADVLLPSREAGGGEDTIAGSR</sequence>
<organism evidence="3 4">
    <name type="scientific">Verticiella sediminum</name>
    <dbReference type="NCBI Taxonomy" id="1247510"/>
    <lineage>
        <taxon>Bacteria</taxon>
        <taxon>Pseudomonadati</taxon>
        <taxon>Pseudomonadota</taxon>
        <taxon>Betaproteobacteria</taxon>
        <taxon>Burkholderiales</taxon>
        <taxon>Alcaligenaceae</taxon>
        <taxon>Verticiella</taxon>
    </lineage>
</organism>
<dbReference type="SUPFAM" id="SSF53756">
    <property type="entry name" value="UDP-Glycosyltransferase/glycogen phosphorylase"/>
    <property type="match status" value="1"/>
</dbReference>
<protein>
    <submittedName>
        <fullName evidence="3">Glycosyltransferase family 4 protein</fullName>
    </submittedName>
</protein>
<feature type="domain" description="Glycosyl transferase family 1" evidence="1">
    <location>
        <begin position="181"/>
        <end position="344"/>
    </location>
</feature>
<accession>A0A556AU63</accession>
<dbReference type="Pfam" id="PF00534">
    <property type="entry name" value="Glycos_transf_1"/>
    <property type="match status" value="1"/>
</dbReference>